<comment type="caution">
    <text evidence="2">The sequence shown here is derived from an EMBL/GenBank/DDBJ whole genome shotgun (WGS) entry which is preliminary data.</text>
</comment>
<dbReference type="EMBL" id="AWSJ01000287">
    <property type="protein sequence ID" value="ERI07209.1"/>
    <property type="molecule type" value="Genomic_DNA"/>
</dbReference>
<evidence type="ECO:0000313" key="3">
    <source>
        <dbReference type="Proteomes" id="UP000016511"/>
    </source>
</evidence>
<protein>
    <recommendedName>
        <fullName evidence="1">DUF5348 domain-containing protein</fullName>
    </recommendedName>
</protein>
<evidence type="ECO:0000259" key="1">
    <source>
        <dbReference type="Pfam" id="PF17295"/>
    </source>
</evidence>
<dbReference type="AlphaFoldDB" id="U1WF78"/>
<evidence type="ECO:0000313" key="2">
    <source>
        <dbReference type="EMBL" id="ERI07209.1"/>
    </source>
</evidence>
<dbReference type="Proteomes" id="UP000016511">
    <property type="component" value="Unassembled WGS sequence"/>
</dbReference>
<accession>U1WF78</accession>
<dbReference type="GeneID" id="92841183"/>
<name>U1WF78_ANEAE</name>
<proteinExistence type="predicted"/>
<feature type="domain" description="DUF5348" evidence="1">
    <location>
        <begin position="77"/>
        <end position="143"/>
    </location>
</feature>
<organism evidence="2 3">
    <name type="scientific">Aneurinibacillus aneurinilyticus ATCC 12856</name>
    <dbReference type="NCBI Taxonomy" id="649747"/>
    <lineage>
        <taxon>Bacteria</taxon>
        <taxon>Bacillati</taxon>
        <taxon>Bacillota</taxon>
        <taxon>Bacilli</taxon>
        <taxon>Bacillales</taxon>
        <taxon>Paenibacillaceae</taxon>
        <taxon>Aneurinibacillus group</taxon>
        <taxon>Aneurinibacillus</taxon>
    </lineage>
</organism>
<dbReference type="HOGENOM" id="CLU_1782860_0_0_9"/>
<sequence length="145" mass="17224">MDNQKRLLEEVMADLYRILPTLNVVSKKLEDEMYPSEHLDADTQFMIRELRSLGYQHIDKLVSQLRYLQKEVYYEGLLYINGNGRYEVDGQELASGSVIEVWSERFDESAQWHIVRIEHSNLHGGYYAYQWPELKLEGLKARVRR</sequence>
<reference evidence="2 3" key="1">
    <citation type="submission" date="2013-08" db="EMBL/GenBank/DDBJ databases">
        <authorList>
            <person name="Weinstock G."/>
            <person name="Sodergren E."/>
            <person name="Wylie T."/>
            <person name="Fulton L."/>
            <person name="Fulton R."/>
            <person name="Fronick C."/>
            <person name="O'Laughlin M."/>
            <person name="Godfrey J."/>
            <person name="Miner T."/>
            <person name="Herter B."/>
            <person name="Appelbaum E."/>
            <person name="Cordes M."/>
            <person name="Lek S."/>
            <person name="Wollam A."/>
            <person name="Pepin K.H."/>
            <person name="Palsikar V.B."/>
            <person name="Mitreva M."/>
            <person name="Wilson R.K."/>
        </authorList>
    </citation>
    <scope>NUCLEOTIDE SEQUENCE [LARGE SCALE GENOMIC DNA]</scope>
    <source>
        <strain evidence="2 3">ATCC 12856</strain>
    </source>
</reference>
<dbReference type="RefSeq" id="WP_021624096.1">
    <property type="nucleotide sequence ID" value="NZ_KE952892.1"/>
</dbReference>
<keyword evidence="3" id="KW-1185">Reference proteome</keyword>
<dbReference type="InterPro" id="IPR035255">
    <property type="entry name" value="DUF5348"/>
</dbReference>
<dbReference type="STRING" id="649747.HMPREF0083_04680"/>
<dbReference type="Gene3D" id="2.40.10.390">
    <property type="match status" value="1"/>
</dbReference>
<dbReference type="Pfam" id="PF17295">
    <property type="entry name" value="DUF5348"/>
    <property type="match status" value="1"/>
</dbReference>
<gene>
    <name evidence="2" type="ORF">HMPREF0083_04680</name>
</gene>
<dbReference type="PATRIC" id="fig|649747.3.peg.4211"/>